<accession>A0A6G1BMP5</accession>
<feature type="region of interest" description="Disordered" evidence="1">
    <location>
        <begin position="1"/>
        <end position="88"/>
    </location>
</feature>
<name>A0A6G1BMP5_9ORYZ</name>
<evidence type="ECO:0000313" key="2">
    <source>
        <dbReference type="EMBL" id="KAF0889308.1"/>
    </source>
</evidence>
<comment type="caution">
    <text evidence="2">The sequence shown here is derived from an EMBL/GenBank/DDBJ whole genome shotgun (WGS) entry which is preliminary data.</text>
</comment>
<feature type="compositionally biased region" description="Polar residues" evidence="1">
    <location>
        <begin position="75"/>
        <end position="88"/>
    </location>
</feature>
<dbReference type="AlphaFoldDB" id="A0A6G1BMP5"/>
<protein>
    <submittedName>
        <fullName evidence="2">Uncharacterized protein</fullName>
    </submittedName>
</protein>
<gene>
    <name evidence="2" type="ORF">E2562_022858</name>
</gene>
<organism evidence="2 3">
    <name type="scientific">Oryza meyeriana var. granulata</name>
    <dbReference type="NCBI Taxonomy" id="110450"/>
    <lineage>
        <taxon>Eukaryota</taxon>
        <taxon>Viridiplantae</taxon>
        <taxon>Streptophyta</taxon>
        <taxon>Embryophyta</taxon>
        <taxon>Tracheophyta</taxon>
        <taxon>Spermatophyta</taxon>
        <taxon>Magnoliopsida</taxon>
        <taxon>Liliopsida</taxon>
        <taxon>Poales</taxon>
        <taxon>Poaceae</taxon>
        <taxon>BOP clade</taxon>
        <taxon>Oryzoideae</taxon>
        <taxon>Oryzeae</taxon>
        <taxon>Oryzinae</taxon>
        <taxon>Oryza</taxon>
        <taxon>Oryza meyeriana</taxon>
    </lineage>
</organism>
<feature type="compositionally biased region" description="Gly residues" evidence="1">
    <location>
        <begin position="53"/>
        <end position="66"/>
    </location>
</feature>
<evidence type="ECO:0000256" key="1">
    <source>
        <dbReference type="SAM" id="MobiDB-lite"/>
    </source>
</evidence>
<proteinExistence type="predicted"/>
<dbReference type="EMBL" id="SPHZ02000012">
    <property type="protein sequence ID" value="KAF0889308.1"/>
    <property type="molecule type" value="Genomic_DNA"/>
</dbReference>
<reference evidence="2 3" key="1">
    <citation type="submission" date="2019-11" db="EMBL/GenBank/DDBJ databases">
        <title>Whole genome sequence of Oryza granulata.</title>
        <authorList>
            <person name="Li W."/>
        </authorList>
    </citation>
    <scope>NUCLEOTIDE SEQUENCE [LARGE SCALE GENOMIC DNA]</scope>
    <source>
        <strain evidence="3">cv. Menghai</strain>
        <tissue evidence="2">Leaf</tissue>
    </source>
</reference>
<dbReference type="Proteomes" id="UP000479710">
    <property type="component" value="Unassembled WGS sequence"/>
</dbReference>
<sequence length="88" mass="9495">MRFRERERSKDRHSKRGSGEENPQNSPPHKSRDEGKGKAKVGTSKKAEQMGKGKVGGSSRGGGRGIGIQQECVPFTSTRQLSGIQTVG</sequence>
<evidence type="ECO:0000313" key="3">
    <source>
        <dbReference type="Proteomes" id="UP000479710"/>
    </source>
</evidence>
<feature type="compositionally biased region" description="Basic and acidic residues" evidence="1">
    <location>
        <begin position="1"/>
        <end position="10"/>
    </location>
</feature>
<keyword evidence="3" id="KW-1185">Reference proteome</keyword>